<gene>
    <name evidence="2" type="ORF">GA_TR19303_c2_g1_i1_g.63334</name>
</gene>
<keyword evidence="1" id="KW-0175">Coiled coil</keyword>
<protein>
    <submittedName>
        <fullName evidence="2">Uncharacterized protein</fullName>
    </submittedName>
</protein>
<evidence type="ECO:0000256" key="1">
    <source>
        <dbReference type="SAM" id="Coils"/>
    </source>
</evidence>
<name>A0A1J3DTT4_NOCCA</name>
<sequence length="180" mass="20850">MQQYNQQGMYPMQQSYNFPPTAPHPVQQNSKIQPMLQQILDDQIQSTNDLHEKMENLVNSFINKNESLAGRIKKLHTQIAQTEEELRRQEMEEKKDFGKVIPTREAEFVPTQTPPQTAVKLATRPEQEHYSLDSTGGYKPKPLKQKLDLPCIINGVLFKDSLCDISHKHHVQRNSQEGWD</sequence>
<feature type="coiled-coil region" evidence="1">
    <location>
        <begin position="65"/>
        <end position="92"/>
    </location>
</feature>
<evidence type="ECO:0000313" key="2">
    <source>
        <dbReference type="EMBL" id="JAU20260.1"/>
    </source>
</evidence>
<dbReference type="EMBL" id="GEVI01012060">
    <property type="protein sequence ID" value="JAU20260.1"/>
    <property type="molecule type" value="Transcribed_RNA"/>
</dbReference>
<proteinExistence type="predicted"/>
<reference evidence="2" key="1">
    <citation type="submission" date="2016-07" db="EMBL/GenBank/DDBJ databases">
        <title>De novo transcriptome assembly of four accessions of the metal hyperaccumulator plant Noccaea caerulescens.</title>
        <authorList>
            <person name="Blande D."/>
            <person name="Halimaa P."/>
            <person name="Tervahauta A.I."/>
            <person name="Aarts M.G."/>
            <person name="Karenlampi S.O."/>
        </authorList>
    </citation>
    <scope>NUCLEOTIDE SEQUENCE</scope>
</reference>
<organism evidence="2">
    <name type="scientific">Noccaea caerulescens</name>
    <name type="common">Alpine penny-cress</name>
    <name type="synonym">Thlaspi caerulescens</name>
    <dbReference type="NCBI Taxonomy" id="107243"/>
    <lineage>
        <taxon>Eukaryota</taxon>
        <taxon>Viridiplantae</taxon>
        <taxon>Streptophyta</taxon>
        <taxon>Embryophyta</taxon>
        <taxon>Tracheophyta</taxon>
        <taxon>Spermatophyta</taxon>
        <taxon>Magnoliopsida</taxon>
        <taxon>eudicotyledons</taxon>
        <taxon>Gunneridae</taxon>
        <taxon>Pentapetalae</taxon>
        <taxon>rosids</taxon>
        <taxon>malvids</taxon>
        <taxon>Brassicales</taxon>
        <taxon>Brassicaceae</taxon>
        <taxon>Coluteocarpeae</taxon>
        <taxon>Noccaea</taxon>
    </lineage>
</organism>
<dbReference type="AlphaFoldDB" id="A0A1J3DTT4"/>
<accession>A0A1J3DTT4</accession>